<dbReference type="Pfam" id="PF03109">
    <property type="entry name" value="ABC1"/>
    <property type="match status" value="2"/>
</dbReference>
<comment type="caution">
    <text evidence="2">The sequence shown here is derived from an EMBL/GenBank/DDBJ whole genome shotgun (WGS) entry which is preliminary data.</text>
</comment>
<dbReference type="InterPro" id="IPR052402">
    <property type="entry name" value="ADCK_kinase"/>
</dbReference>
<name>A0A7J7MKI7_9MAGN</name>
<dbReference type="InterPro" id="IPR011009">
    <property type="entry name" value="Kinase-like_dom_sf"/>
</dbReference>
<reference evidence="2 3" key="1">
    <citation type="journal article" date="2020" name="IScience">
        <title>Genome Sequencing of the Endangered Kingdonia uniflora (Circaeasteraceae, Ranunculales) Reveals Potential Mechanisms of Evolutionary Specialization.</title>
        <authorList>
            <person name="Sun Y."/>
            <person name="Deng T."/>
            <person name="Zhang A."/>
            <person name="Moore M.J."/>
            <person name="Landis J.B."/>
            <person name="Lin N."/>
            <person name="Zhang H."/>
            <person name="Zhang X."/>
            <person name="Huang J."/>
            <person name="Zhang X."/>
            <person name="Sun H."/>
            <person name="Wang H."/>
        </authorList>
    </citation>
    <scope>NUCLEOTIDE SEQUENCE [LARGE SCALE GENOMIC DNA]</scope>
    <source>
        <strain evidence="2">TB1705</strain>
        <tissue evidence="2">Leaf</tissue>
    </source>
</reference>
<keyword evidence="3" id="KW-1185">Reference proteome</keyword>
<dbReference type="Proteomes" id="UP000541444">
    <property type="component" value="Unassembled WGS sequence"/>
</dbReference>
<dbReference type="InterPro" id="IPR004147">
    <property type="entry name" value="ABC1_dom"/>
</dbReference>
<organism evidence="2 3">
    <name type="scientific">Kingdonia uniflora</name>
    <dbReference type="NCBI Taxonomy" id="39325"/>
    <lineage>
        <taxon>Eukaryota</taxon>
        <taxon>Viridiplantae</taxon>
        <taxon>Streptophyta</taxon>
        <taxon>Embryophyta</taxon>
        <taxon>Tracheophyta</taxon>
        <taxon>Spermatophyta</taxon>
        <taxon>Magnoliopsida</taxon>
        <taxon>Ranunculales</taxon>
        <taxon>Circaeasteraceae</taxon>
        <taxon>Kingdonia</taxon>
    </lineage>
</organism>
<accession>A0A7J7MKI7</accession>
<dbReference type="PANTHER" id="PTHR45890:SF1">
    <property type="entry name" value="AARF DOMAIN CONTAINING KINASE 2"/>
    <property type="match status" value="1"/>
</dbReference>
<feature type="domain" description="ABC1 atypical kinase-like" evidence="1">
    <location>
        <begin position="248"/>
        <end position="444"/>
    </location>
</feature>
<dbReference type="PANTHER" id="PTHR45890">
    <property type="entry name" value="AARF DOMAIN CONTAINING KINASE 2 (PREDICTED)"/>
    <property type="match status" value="1"/>
</dbReference>
<evidence type="ECO:0000259" key="1">
    <source>
        <dbReference type="Pfam" id="PF03109"/>
    </source>
</evidence>
<dbReference type="OrthoDB" id="1290869at2759"/>
<evidence type="ECO:0000313" key="3">
    <source>
        <dbReference type="Proteomes" id="UP000541444"/>
    </source>
</evidence>
<dbReference type="EMBL" id="JACGCM010001428">
    <property type="protein sequence ID" value="KAF6155435.1"/>
    <property type="molecule type" value="Genomic_DNA"/>
</dbReference>
<gene>
    <name evidence="2" type="ORF">GIB67_019961</name>
</gene>
<feature type="domain" description="ABC1 atypical kinase-like" evidence="1">
    <location>
        <begin position="672"/>
        <end position="739"/>
    </location>
</feature>
<proteinExistence type="predicted"/>
<protein>
    <recommendedName>
        <fullName evidence="1">ABC1 atypical kinase-like domain-containing protein</fullName>
    </recommendedName>
</protein>
<evidence type="ECO:0000313" key="2">
    <source>
        <dbReference type="EMBL" id="KAF6155435.1"/>
    </source>
</evidence>
<dbReference type="AlphaFoldDB" id="A0A7J7MKI7"/>
<sequence>MSRFFGFGNIRKFGHAVLASQRIQSSAVKRHGPLVTVGSSSSLLRFYSHYGCCSRGHASFTLFRAKNSLYRDQCLKNNTIAHHAQVAWKRLSQICSYSGPSFPPISKIACAVSLALTRSNLVAPSIVAFILGEMAGTKKTWADAQPLPRRDVLYRQAQDGHVYFTRFMFSILEGLILIFRAIYLTVLFSPTITMAPFANCLGVQFRKTWIHLVHLTLEKAGPAFIKWGQWAATRPDLFPKDLCIELSKLHTKAPSHSFAYTKKTIEKAFSRKLNDVFDDFEEKPIASGSIAQIHRATLKFRYPGQQVKPIVVAVKVRHPGVGESIRRDFVIIDLVAKFSNFIPTLQWLRLDESVQQFAVFMLSQVDLVREAHNLSRFIYNFRKWKDVSFPKPLYPLVHSAVLVETYEPGESVSRYVDDELECTTKVKCDLAHTGTQAFLQMVLIEAGVVTEDLMKFDGDVLKSLMESHRVIDIVGGEDGDVLKSSRSKCHDRVATLMEKVHPIDDSDHHEVQLKKTNSTPIPISIPRVKQIEEWGFANLFGSDNEPTSAIEKLLNFRQVEDIREETAGTSQTEDTGVVDNSIDDIGQSFNVARLPIGERDRPESPRARGRESLIGKPNGYGKYRGRIGNRPLLRAAVYSGLLLLSSKFVDEFFQRRGELIGCGVVSMHARQKDNFIHADMHPGNLLVREPQKKSSRKGLFKSKPHVIFLDVGMTAELSKSDQVNLQEFFKSVAIRNGSTAARCLLGLSERQNCPNPKAFIEEVEKSFRFWGTPEGAKVHPADCMHQLLEQVRRHKVNINGNVCTIMVTTLVLEGWQRKLDPKYNIMQTLQKLLVEHEWPEPLNPFK</sequence>
<dbReference type="SUPFAM" id="SSF56112">
    <property type="entry name" value="Protein kinase-like (PK-like)"/>
    <property type="match status" value="1"/>
</dbReference>